<dbReference type="AlphaFoldDB" id="A0A1T5I463"/>
<dbReference type="EMBL" id="FUZI01000008">
    <property type="protein sequence ID" value="SKC33746.1"/>
    <property type="molecule type" value="Genomic_DNA"/>
</dbReference>
<dbReference type="InterPro" id="IPR036249">
    <property type="entry name" value="Thioredoxin-like_sf"/>
</dbReference>
<dbReference type="RefSeq" id="WP_080158690.1">
    <property type="nucleotide sequence ID" value="NZ_CP175534.1"/>
</dbReference>
<dbReference type="InterPro" id="IPR013766">
    <property type="entry name" value="Thioredoxin_domain"/>
</dbReference>
<dbReference type="PROSITE" id="PS51352">
    <property type="entry name" value="THIOREDOXIN_2"/>
    <property type="match status" value="1"/>
</dbReference>
<dbReference type="SUPFAM" id="SSF52833">
    <property type="entry name" value="Thioredoxin-like"/>
    <property type="match status" value="1"/>
</dbReference>
<organism evidence="3 4">
    <name type="scientific">Photobacterium piscicola</name>
    <dbReference type="NCBI Taxonomy" id="1378299"/>
    <lineage>
        <taxon>Bacteria</taxon>
        <taxon>Pseudomonadati</taxon>
        <taxon>Pseudomonadota</taxon>
        <taxon>Gammaproteobacteria</taxon>
        <taxon>Vibrionales</taxon>
        <taxon>Vibrionaceae</taxon>
        <taxon>Photobacterium</taxon>
    </lineage>
</organism>
<dbReference type="Gene3D" id="3.40.30.10">
    <property type="entry name" value="Glutaredoxin"/>
    <property type="match status" value="1"/>
</dbReference>
<keyword evidence="1" id="KW-0472">Membrane</keyword>
<keyword evidence="1" id="KW-0812">Transmembrane</keyword>
<name>A0A1T5I463_9GAMM</name>
<proteinExistence type="predicted"/>
<evidence type="ECO:0000313" key="3">
    <source>
        <dbReference type="EMBL" id="SKC33746.1"/>
    </source>
</evidence>
<dbReference type="OrthoDB" id="9811036at2"/>
<accession>A0A1T5I463</accession>
<feature type="domain" description="Thioredoxin" evidence="2">
    <location>
        <begin position="25"/>
        <end position="154"/>
    </location>
</feature>
<evidence type="ECO:0000313" key="4">
    <source>
        <dbReference type="Proteomes" id="UP000189966"/>
    </source>
</evidence>
<dbReference type="PANTHER" id="PTHR32234:SF0">
    <property type="entry name" value="THIOL:DISULFIDE INTERCHANGE PROTEIN DSBD"/>
    <property type="match status" value="1"/>
</dbReference>
<dbReference type="Proteomes" id="UP000189966">
    <property type="component" value="Unassembled WGS sequence"/>
</dbReference>
<evidence type="ECO:0000256" key="1">
    <source>
        <dbReference type="SAM" id="Phobius"/>
    </source>
</evidence>
<reference evidence="3 4" key="1">
    <citation type="submission" date="2017-02" db="EMBL/GenBank/DDBJ databases">
        <authorList>
            <person name="Peterson S.W."/>
        </authorList>
    </citation>
    <scope>NUCLEOTIDE SEQUENCE [LARGE SCALE GENOMIC DNA]</scope>
    <source>
        <strain evidence="4">type strain: NCCB 100098</strain>
    </source>
</reference>
<keyword evidence="3" id="KW-0560">Oxidoreductase</keyword>
<evidence type="ECO:0000259" key="2">
    <source>
        <dbReference type="PROSITE" id="PS51352"/>
    </source>
</evidence>
<dbReference type="GO" id="GO:0045454">
    <property type="term" value="P:cell redox homeostasis"/>
    <property type="evidence" value="ECO:0007669"/>
    <property type="project" value="TreeGrafter"/>
</dbReference>
<sequence length="167" mass="18394">MANIKTKHVLVILIITAITIVSGYLLNSKPNPVILTFTAVNSISELKQALKVATQQQRPVLLDVYAEWCSPCIALTQQTFPAANVIPQLKKFTRLKANVTANTRADIALMHHLNVIGFPSLLFWDTQGNPLPQVKINGFINADSFSRHLQQAIIFPTPSSASQNHAQ</sequence>
<keyword evidence="1" id="KW-1133">Transmembrane helix</keyword>
<gene>
    <name evidence="3" type="primary">dsbD_2</name>
    <name evidence="3" type="ORF">CZ809_03352</name>
</gene>
<dbReference type="PANTHER" id="PTHR32234">
    <property type="entry name" value="THIOL:DISULFIDE INTERCHANGE PROTEIN DSBD"/>
    <property type="match status" value="1"/>
</dbReference>
<dbReference type="Pfam" id="PF13899">
    <property type="entry name" value="Thioredoxin_7"/>
    <property type="match status" value="1"/>
</dbReference>
<dbReference type="EC" id="1.8.1.8" evidence="3"/>
<dbReference type="GO" id="GO:0047134">
    <property type="term" value="F:protein-disulfide reductase [NAD(P)H] activity"/>
    <property type="evidence" value="ECO:0007669"/>
    <property type="project" value="UniProtKB-EC"/>
</dbReference>
<protein>
    <submittedName>
        <fullName evidence="3">Thiol:disulfide interchange protein DsbD</fullName>
        <ecNumber evidence="3">1.8.1.8</ecNumber>
    </submittedName>
</protein>
<feature type="transmembrane region" description="Helical" evidence="1">
    <location>
        <begin position="9"/>
        <end position="26"/>
    </location>
</feature>